<dbReference type="GO" id="GO:0000156">
    <property type="term" value="F:phosphorelay response regulator activity"/>
    <property type="evidence" value="ECO:0007669"/>
    <property type="project" value="TreeGrafter"/>
</dbReference>
<dbReference type="InterPro" id="IPR011006">
    <property type="entry name" value="CheY-like_superfamily"/>
</dbReference>
<dbReference type="PANTHER" id="PTHR48111">
    <property type="entry name" value="REGULATOR OF RPOS"/>
    <property type="match status" value="1"/>
</dbReference>
<dbReference type="FunFam" id="3.40.50.2300:FF:000021">
    <property type="entry name" value="Two-component system response regulator KdpE"/>
    <property type="match status" value="1"/>
</dbReference>
<dbReference type="GO" id="GO:0000987">
    <property type="term" value="F:cis-regulatory region sequence-specific DNA binding"/>
    <property type="evidence" value="ECO:0007669"/>
    <property type="project" value="UniProtKB-ARBA"/>
</dbReference>
<feature type="DNA-binding region" description="OmpR/PhoB-type" evidence="9">
    <location>
        <begin position="124"/>
        <end position="223"/>
    </location>
</feature>
<evidence type="ECO:0000256" key="2">
    <source>
        <dbReference type="ARBA" id="ARBA00022490"/>
    </source>
</evidence>
<evidence type="ECO:0000259" key="10">
    <source>
        <dbReference type="PROSITE" id="PS50110"/>
    </source>
</evidence>
<evidence type="ECO:0000256" key="5">
    <source>
        <dbReference type="ARBA" id="ARBA00023015"/>
    </source>
</evidence>
<keyword evidence="7" id="KW-0804">Transcription</keyword>
<dbReference type="Pfam" id="PF00072">
    <property type="entry name" value="Response_reg"/>
    <property type="match status" value="1"/>
</dbReference>
<dbReference type="RefSeq" id="WP_159543762.1">
    <property type="nucleotide sequence ID" value="NZ_CP047156.1"/>
</dbReference>
<dbReference type="GO" id="GO:0032993">
    <property type="term" value="C:protein-DNA complex"/>
    <property type="evidence" value="ECO:0007669"/>
    <property type="project" value="TreeGrafter"/>
</dbReference>
<dbReference type="InterPro" id="IPR039420">
    <property type="entry name" value="WalR-like"/>
</dbReference>
<feature type="domain" description="Response regulatory" evidence="10">
    <location>
        <begin position="2"/>
        <end position="115"/>
    </location>
</feature>
<dbReference type="SUPFAM" id="SSF52172">
    <property type="entry name" value="CheY-like"/>
    <property type="match status" value="1"/>
</dbReference>
<dbReference type="Gene3D" id="1.10.10.10">
    <property type="entry name" value="Winged helix-like DNA-binding domain superfamily/Winged helix DNA-binding domain"/>
    <property type="match status" value="1"/>
</dbReference>
<evidence type="ECO:0000256" key="1">
    <source>
        <dbReference type="ARBA" id="ARBA00004496"/>
    </source>
</evidence>
<dbReference type="GO" id="GO:0042802">
    <property type="term" value="F:identical protein binding"/>
    <property type="evidence" value="ECO:0007669"/>
    <property type="project" value="UniProtKB-ARBA"/>
</dbReference>
<evidence type="ECO:0000256" key="7">
    <source>
        <dbReference type="ARBA" id="ARBA00023163"/>
    </source>
</evidence>
<protein>
    <submittedName>
        <fullName evidence="12">Response regulator</fullName>
    </submittedName>
</protein>
<name>A0A7L4YLW8_9ACTN</name>
<dbReference type="KEGG" id="eke:EK0264_05695"/>
<keyword evidence="13" id="KW-1185">Reference proteome</keyword>
<dbReference type="Pfam" id="PF00486">
    <property type="entry name" value="Trans_reg_C"/>
    <property type="match status" value="1"/>
</dbReference>
<keyword evidence="2" id="KW-0963">Cytoplasm</keyword>
<keyword evidence="5" id="KW-0805">Transcription regulation</keyword>
<evidence type="ECO:0000256" key="3">
    <source>
        <dbReference type="ARBA" id="ARBA00022553"/>
    </source>
</evidence>
<evidence type="ECO:0000313" key="13">
    <source>
        <dbReference type="Proteomes" id="UP000463857"/>
    </source>
</evidence>
<dbReference type="CDD" id="cd17620">
    <property type="entry name" value="REC_OmpR_KdpE-like"/>
    <property type="match status" value="1"/>
</dbReference>
<dbReference type="PROSITE" id="PS51755">
    <property type="entry name" value="OMPR_PHOB"/>
    <property type="match status" value="1"/>
</dbReference>
<feature type="domain" description="OmpR/PhoB-type" evidence="11">
    <location>
        <begin position="124"/>
        <end position="223"/>
    </location>
</feature>
<dbReference type="SMART" id="SM00862">
    <property type="entry name" value="Trans_reg_C"/>
    <property type="match status" value="1"/>
</dbReference>
<accession>A0A7L4YLW8</accession>
<proteinExistence type="predicted"/>
<dbReference type="PANTHER" id="PTHR48111:SF50">
    <property type="entry name" value="KDP OPERON TRANSCRIPTIONAL REGULATORY PROTEIN KDPE"/>
    <property type="match status" value="1"/>
</dbReference>
<evidence type="ECO:0000256" key="4">
    <source>
        <dbReference type="ARBA" id="ARBA00023012"/>
    </source>
</evidence>
<keyword evidence="4" id="KW-0902">Two-component regulatory system</keyword>
<comment type="subcellular location">
    <subcellularLocation>
        <location evidence="1">Cytoplasm</location>
    </subcellularLocation>
</comment>
<dbReference type="CDD" id="cd00383">
    <property type="entry name" value="trans_reg_C"/>
    <property type="match status" value="1"/>
</dbReference>
<dbReference type="Proteomes" id="UP000463857">
    <property type="component" value="Chromosome"/>
</dbReference>
<evidence type="ECO:0000256" key="9">
    <source>
        <dbReference type="PROSITE-ProRule" id="PRU01091"/>
    </source>
</evidence>
<evidence type="ECO:0000259" key="11">
    <source>
        <dbReference type="PROSITE" id="PS51755"/>
    </source>
</evidence>
<dbReference type="AlphaFoldDB" id="A0A7L4YLW8"/>
<dbReference type="GO" id="GO:0045893">
    <property type="term" value="P:positive regulation of DNA-templated transcription"/>
    <property type="evidence" value="ECO:0007669"/>
    <property type="project" value="UniProtKB-ARBA"/>
</dbReference>
<dbReference type="Gene3D" id="3.40.50.2300">
    <property type="match status" value="1"/>
</dbReference>
<feature type="modified residue" description="4-aspartylphosphate" evidence="8">
    <location>
        <position position="51"/>
    </location>
</feature>
<dbReference type="PROSITE" id="PS50110">
    <property type="entry name" value="RESPONSE_REGULATORY"/>
    <property type="match status" value="1"/>
</dbReference>
<dbReference type="Gene3D" id="6.10.250.690">
    <property type="match status" value="1"/>
</dbReference>
<dbReference type="OrthoDB" id="5511894at2"/>
<dbReference type="InterPro" id="IPR001867">
    <property type="entry name" value="OmpR/PhoB-type_DNA-bd"/>
</dbReference>
<dbReference type="SMART" id="SM00448">
    <property type="entry name" value="REC"/>
    <property type="match status" value="1"/>
</dbReference>
<reference evidence="12 13" key="1">
    <citation type="journal article" date="2018" name="Int. J. Syst. Evol. Microbiol.">
        <title>Epidermidibacterium keratini gen. nov., sp. nov., a member of the family Sporichthyaceae, isolated from keratin epidermis.</title>
        <authorList>
            <person name="Lee D.G."/>
            <person name="Trujillo M.E."/>
            <person name="Kang S."/>
            <person name="Nam J.J."/>
            <person name="Kim Y.J."/>
        </authorList>
    </citation>
    <scope>NUCLEOTIDE SEQUENCE [LARGE SCALE GENOMIC DNA]</scope>
    <source>
        <strain evidence="12 13">EPI-7</strain>
    </source>
</reference>
<dbReference type="InterPro" id="IPR001789">
    <property type="entry name" value="Sig_transdc_resp-reg_receiver"/>
</dbReference>
<dbReference type="EMBL" id="CP047156">
    <property type="protein sequence ID" value="QHB99823.1"/>
    <property type="molecule type" value="Genomic_DNA"/>
</dbReference>
<dbReference type="GO" id="GO:0005829">
    <property type="term" value="C:cytosol"/>
    <property type="evidence" value="ECO:0007669"/>
    <property type="project" value="TreeGrafter"/>
</dbReference>
<organism evidence="12 13">
    <name type="scientific">Epidermidibacterium keratini</name>
    <dbReference type="NCBI Taxonomy" id="1891644"/>
    <lineage>
        <taxon>Bacteria</taxon>
        <taxon>Bacillati</taxon>
        <taxon>Actinomycetota</taxon>
        <taxon>Actinomycetes</taxon>
        <taxon>Sporichthyales</taxon>
        <taxon>Sporichthyaceae</taxon>
        <taxon>Epidermidibacterium</taxon>
    </lineage>
</organism>
<gene>
    <name evidence="12" type="ORF">EK0264_05695</name>
</gene>
<evidence type="ECO:0000256" key="6">
    <source>
        <dbReference type="ARBA" id="ARBA00023125"/>
    </source>
</evidence>
<dbReference type="InterPro" id="IPR036388">
    <property type="entry name" value="WH-like_DNA-bd_sf"/>
</dbReference>
<evidence type="ECO:0000313" key="12">
    <source>
        <dbReference type="EMBL" id="QHB99823.1"/>
    </source>
</evidence>
<dbReference type="InParanoid" id="A0A7L4YLW8"/>
<dbReference type="FunCoup" id="A0A7L4YLW8">
    <property type="interactions" value="71"/>
</dbReference>
<sequence>MRVLIIEDEVPLRRALGINLRSNGYDVLLAANGAEGLAHAASEHPDAVILDLGLPDIDGMEVIEGIRGWSGVPLIVLSARHTSQEKVRALDAGADDYLTKPFNMDELLARVRVAVRRAPAAGTESTVRTADFEIDLAAKQVIRDGTSVRLTPTEWAIVETLVRHPRELVSQRQLLLDVWGPAYSSETNYLRVYLTHVRRKLEPDPRRPRYFITEPGMGYRFEP</sequence>
<keyword evidence="6 9" id="KW-0238">DNA-binding</keyword>
<evidence type="ECO:0000256" key="8">
    <source>
        <dbReference type="PROSITE-ProRule" id="PRU00169"/>
    </source>
</evidence>
<keyword evidence="3 8" id="KW-0597">Phosphoprotein</keyword>